<sequence length="141" mass="15569">MGVLEKTAKMGTKKMILMLLLAFYFSCGLYLAKILPSDNKEAVVEEQVNNHNVDEKIEIDVNSKYGHAEAHFGGKGGNGGEESRSPSNQGSSNVIPIYAANAHHNHHRSAANCHRNHNEYLAFFAAMFFACIVLKYPVFIA</sequence>
<evidence type="ECO:0000313" key="3">
    <source>
        <dbReference type="RefSeq" id="XP_016469175.1"/>
    </source>
</evidence>
<dbReference type="PANTHER" id="PTHR36245">
    <property type="entry name" value="GLYCINE-RICH PROTEIN DOT1-LIKE"/>
    <property type="match status" value="1"/>
</dbReference>
<evidence type="ECO:0000313" key="2">
    <source>
        <dbReference type="Proteomes" id="UP000790787"/>
    </source>
</evidence>
<keyword evidence="1" id="KW-0472">Membrane</keyword>
<feature type="transmembrane region" description="Helical" evidence="1">
    <location>
        <begin position="15"/>
        <end position="32"/>
    </location>
</feature>
<dbReference type="PaxDb" id="4097-A0A1S3ZXJ7"/>
<accession>A0A1S3ZXJ7</accession>
<reference evidence="3" key="2">
    <citation type="submission" date="2025-08" db="UniProtKB">
        <authorList>
            <consortium name="RefSeq"/>
        </authorList>
    </citation>
    <scope>IDENTIFICATION</scope>
    <source>
        <tissue evidence="3">Leaf</tissue>
    </source>
</reference>
<feature type="transmembrane region" description="Helical" evidence="1">
    <location>
        <begin position="120"/>
        <end position="140"/>
    </location>
</feature>
<dbReference type="AlphaFoldDB" id="A0A1S3ZXJ7"/>
<proteinExistence type="predicted"/>
<name>A0A1S3ZXJ7_TOBAC</name>
<dbReference type="GeneID" id="107791604"/>
<dbReference type="OMA" id="CGFYQAN"/>
<dbReference type="Proteomes" id="UP000790787">
    <property type="component" value="Chromosome 13"/>
</dbReference>
<keyword evidence="2" id="KW-1185">Reference proteome</keyword>
<reference evidence="2" key="1">
    <citation type="journal article" date="2014" name="Nat. Commun.">
        <title>The tobacco genome sequence and its comparison with those of tomato and potato.</title>
        <authorList>
            <person name="Sierro N."/>
            <person name="Battey J.N."/>
            <person name="Ouadi S."/>
            <person name="Bakaher N."/>
            <person name="Bovet L."/>
            <person name="Willig A."/>
            <person name="Goepfert S."/>
            <person name="Peitsch M.C."/>
            <person name="Ivanov N.V."/>
        </authorList>
    </citation>
    <scope>NUCLEOTIDE SEQUENCE [LARGE SCALE GENOMIC DNA]</scope>
</reference>
<gene>
    <name evidence="3" type="primary">LOC107791604</name>
</gene>
<dbReference type="OrthoDB" id="1294975at2759"/>
<keyword evidence="1" id="KW-1133">Transmembrane helix</keyword>
<evidence type="ECO:0000256" key="1">
    <source>
        <dbReference type="SAM" id="Phobius"/>
    </source>
</evidence>
<dbReference type="RefSeq" id="XP_016469175.1">
    <property type="nucleotide sequence ID" value="XM_016613689.2"/>
</dbReference>
<keyword evidence="1" id="KW-0812">Transmembrane</keyword>
<dbReference type="PANTHER" id="PTHR36245:SF5">
    <property type="entry name" value="GLYCINE-RICH PROTEIN DOT1-LIKE"/>
    <property type="match status" value="1"/>
</dbReference>
<organism evidence="2 3">
    <name type="scientific">Nicotiana tabacum</name>
    <name type="common">Common tobacco</name>
    <dbReference type="NCBI Taxonomy" id="4097"/>
    <lineage>
        <taxon>Eukaryota</taxon>
        <taxon>Viridiplantae</taxon>
        <taxon>Streptophyta</taxon>
        <taxon>Embryophyta</taxon>
        <taxon>Tracheophyta</taxon>
        <taxon>Spermatophyta</taxon>
        <taxon>Magnoliopsida</taxon>
        <taxon>eudicotyledons</taxon>
        <taxon>Gunneridae</taxon>
        <taxon>Pentapetalae</taxon>
        <taxon>asterids</taxon>
        <taxon>lamiids</taxon>
        <taxon>Solanales</taxon>
        <taxon>Solanaceae</taxon>
        <taxon>Nicotianoideae</taxon>
        <taxon>Nicotianeae</taxon>
        <taxon>Nicotiana</taxon>
    </lineage>
</organism>
<dbReference type="RefSeq" id="XP_016469175.1">
    <property type="nucleotide sequence ID" value="XM_016613689.1"/>
</dbReference>
<dbReference type="KEGG" id="nta:107791604"/>
<protein>
    <submittedName>
        <fullName evidence="3">Uncharacterized protein LOC107791604</fullName>
    </submittedName>
</protein>